<feature type="signal peptide" evidence="1">
    <location>
        <begin position="1"/>
        <end position="27"/>
    </location>
</feature>
<proteinExistence type="predicted"/>
<feature type="chain" id="PRO_5011486219" description="Oxidoreductase molybdopterin-binding domain-containing protein" evidence="1">
    <location>
        <begin position="28"/>
        <end position="183"/>
    </location>
</feature>
<dbReference type="STRING" id="1855383.SAMN05216548_102190"/>
<evidence type="ECO:0008006" key="4">
    <source>
        <dbReference type="Google" id="ProtNLM"/>
    </source>
</evidence>
<reference evidence="2 3" key="1">
    <citation type="submission" date="2016-10" db="EMBL/GenBank/DDBJ databases">
        <authorList>
            <person name="de Groot N.N."/>
        </authorList>
    </citation>
    <scope>NUCLEOTIDE SEQUENCE [LARGE SCALE GENOMIC DNA]</scope>
    <source>
        <strain evidence="2 3">A52C2</strain>
    </source>
</reference>
<dbReference type="Proteomes" id="UP000199647">
    <property type="component" value="Unassembled WGS sequence"/>
</dbReference>
<dbReference type="RefSeq" id="WP_238858152.1">
    <property type="nucleotide sequence ID" value="NZ_FOFG01000002.1"/>
</dbReference>
<evidence type="ECO:0000313" key="3">
    <source>
        <dbReference type="Proteomes" id="UP000199647"/>
    </source>
</evidence>
<keyword evidence="1" id="KW-0732">Signal</keyword>
<dbReference type="EMBL" id="FOFG01000002">
    <property type="protein sequence ID" value="SEQ02189.1"/>
    <property type="molecule type" value="Genomic_DNA"/>
</dbReference>
<evidence type="ECO:0000313" key="2">
    <source>
        <dbReference type="EMBL" id="SEQ02189.1"/>
    </source>
</evidence>
<name>A0A1H9CLZ9_9HYPH</name>
<organism evidence="2 3">
    <name type="scientific">Faunimonas pinastri</name>
    <dbReference type="NCBI Taxonomy" id="1855383"/>
    <lineage>
        <taxon>Bacteria</taxon>
        <taxon>Pseudomonadati</taxon>
        <taxon>Pseudomonadota</taxon>
        <taxon>Alphaproteobacteria</taxon>
        <taxon>Hyphomicrobiales</taxon>
        <taxon>Afifellaceae</taxon>
        <taxon>Faunimonas</taxon>
    </lineage>
</organism>
<evidence type="ECO:0000256" key="1">
    <source>
        <dbReference type="SAM" id="SignalP"/>
    </source>
</evidence>
<dbReference type="InterPro" id="IPR036374">
    <property type="entry name" value="OxRdtase_Mopterin-bd_sf"/>
</dbReference>
<gene>
    <name evidence="2" type="ORF">SAMN05216548_102190</name>
</gene>
<accession>A0A1H9CLZ9</accession>
<protein>
    <recommendedName>
        <fullName evidence="4">Oxidoreductase molybdopterin-binding domain-containing protein</fullName>
    </recommendedName>
</protein>
<dbReference type="SUPFAM" id="SSF56524">
    <property type="entry name" value="Oxidoreductase molybdopterin-binding domain"/>
    <property type="match status" value="1"/>
</dbReference>
<dbReference type="AlphaFoldDB" id="A0A1H9CLZ9"/>
<sequence>MKINLRVPDAMLLIALCVSCTQMPARAATLLAQNDPSPPATAAVPMDKPILTISGNITADGGSASFSRKQLEAIGLVKITTKTPWYPRVSTFEGVPLKKLLDSVGAHGTTLTAVALNDYSSDIPLSDIEQYPVILAMKRDGDFMPVSDKGPLFVMYPFDSRPELQDQKYYGRAVWQISKLVVH</sequence>
<dbReference type="Gene3D" id="3.90.420.10">
    <property type="entry name" value="Oxidoreductase, molybdopterin-binding domain"/>
    <property type="match status" value="1"/>
</dbReference>
<keyword evidence="3" id="KW-1185">Reference proteome</keyword>